<dbReference type="KEGG" id="tfr:BR63_18710"/>
<keyword evidence="4" id="KW-0309">Germination</keyword>
<dbReference type="PANTHER" id="PTHR34975:SF2">
    <property type="entry name" value="SPORE GERMINATION PROTEIN A2"/>
    <property type="match status" value="1"/>
</dbReference>
<reference evidence="9 10" key="1">
    <citation type="journal article" date="2019" name="Front. Microbiol.">
        <title>Thermoanaerosceptrum fracticalcis gen. nov. sp. nov., a Novel Fumarate-Fermenting Microorganism From a Deep Fractured Carbonate Aquifer of the US Great Basin.</title>
        <authorList>
            <person name="Hamilton-Brehm S.D."/>
            <person name="Stewart L.E."/>
            <person name="Zavarin M."/>
            <person name="Caldwell M."/>
            <person name="Lawson P.A."/>
            <person name="Onstott T.C."/>
            <person name="Grzymski J."/>
            <person name="Neveux I."/>
            <person name="Lollar B.S."/>
            <person name="Russell C.E."/>
            <person name="Moser D.P."/>
        </authorList>
    </citation>
    <scope>NUCLEOTIDE SEQUENCE [LARGE SCALE GENOMIC DNA]</scope>
    <source>
        <strain evidence="9 10">DRI-13</strain>
    </source>
</reference>
<feature type="transmembrane region" description="Helical" evidence="8">
    <location>
        <begin position="38"/>
        <end position="59"/>
    </location>
</feature>
<evidence type="ECO:0000313" key="10">
    <source>
        <dbReference type="Proteomes" id="UP000515847"/>
    </source>
</evidence>
<comment type="subcellular location">
    <subcellularLocation>
        <location evidence="1">Membrane</location>
        <topology evidence="1">Multi-pass membrane protein</topology>
    </subcellularLocation>
</comment>
<dbReference type="GO" id="GO:0009847">
    <property type="term" value="P:spore germination"/>
    <property type="evidence" value="ECO:0007669"/>
    <property type="project" value="InterPro"/>
</dbReference>
<sequence>MQKEHISSLQLFCLTISFNLGTAIILTPAIRYGERDAWLGNTIATGLGMIISLMLYLLISKFPGKNLGEILTALLGPLLGKVILSGFILYAILLGAFVLNNIESLFSTVIIPETPRWVFALTMSLATGFVVAKGLEVAARCCHVVTPLVVLAFSFMVLAAAPQLNFNYLRPFFAAGFVNISKVVIIITAFPYGEMILLSFLAPQVQDTKKILPALLSGTALSGFFLILRPVYAIGIFGAHEAAQLNFPVYFVARSIVLGEFVERVEILLVFAWFFTTFIKLAVCMLASLWGLAYLFNLKDIKGLVYPFSLFLFPLGLRAYADHTEVEPLVASVWPLLTLPQVFVLLPFLLLLSRLKPGKKKREQLKKRQKFLRIQKKPG</sequence>
<evidence type="ECO:0000256" key="1">
    <source>
        <dbReference type="ARBA" id="ARBA00004141"/>
    </source>
</evidence>
<dbReference type="InterPro" id="IPR004761">
    <property type="entry name" value="Spore_GerAB"/>
</dbReference>
<dbReference type="NCBIfam" id="TIGR00912">
    <property type="entry name" value="2A0309"/>
    <property type="match status" value="1"/>
</dbReference>
<organism evidence="9 10">
    <name type="scientific">Thermanaerosceptrum fracticalcis</name>
    <dbReference type="NCBI Taxonomy" id="1712410"/>
    <lineage>
        <taxon>Bacteria</taxon>
        <taxon>Bacillati</taxon>
        <taxon>Bacillota</taxon>
        <taxon>Clostridia</taxon>
        <taxon>Eubacteriales</taxon>
        <taxon>Peptococcaceae</taxon>
        <taxon>Thermanaerosceptrum</taxon>
    </lineage>
</organism>
<evidence type="ECO:0000256" key="3">
    <source>
        <dbReference type="ARBA" id="ARBA00022448"/>
    </source>
</evidence>
<feature type="transmembrane region" description="Helical" evidence="8">
    <location>
        <begin position="333"/>
        <end position="352"/>
    </location>
</feature>
<keyword evidence="5 8" id="KW-0812">Transmembrane</keyword>
<dbReference type="EMBL" id="CP045798">
    <property type="protein sequence ID" value="QNB48118.1"/>
    <property type="molecule type" value="Genomic_DNA"/>
</dbReference>
<feature type="transmembrane region" description="Helical" evidence="8">
    <location>
        <begin position="211"/>
        <end position="232"/>
    </location>
</feature>
<dbReference type="RefSeq" id="WP_034420769.1">
    <property type="nucleotide sequence ID" value="NZ_CP045798.1"/>
</dbReference>
<feature type="transmembrane region" description="Helical" evidence="8">
    <location>
        <begin position="12"/>
        <end position="32"/>
    </location>
</feature>
<dbReference type="Pfam" id="PF03845">
    <property type="entry name" value="Spore_permease"/>
    <property type="match status" value="1"/>
</dbReference>
<dbReference type="AlphaFoldDB" id="A0A7G6E7R4"/>
<feature type="transmembrane region" description="Helical" evidence="8">
    <location>
        <begin position="267"/>
        <end position="296"/>
    </location>
</feature>
<evidence type="ECO:0000313" key="9">
    <source>
        <dbReference type="EMBL" id="QNB48118.1"/>
    </source>
</evidence>
<comment type="similarity">
    <text evidence="2">Belongs to the amino acid-polyamine-organocation (APC) superfamily. Spore germination protein (SGP) (TC 2.A.3.9) family.</text>
</comment>
<protein>
    <submittedName>
        <fullName evidence="9">GerAB/ArcD/ProY family transporter</fullName>
    </submittedName>
</protein>
<accession>A0A7G6E7R4</accession>
<feature type="transmembrane region" description="Helical" evidence="8">
    <location>
        <begin position="142"/>
        <end position="162"/>
    </location>
</feature>
<keyword evidence="3" id="KW-0813">Transport</keyword>
<keyword evidence="7 8" id="KW-0472">Membrane</keyword>
<evidence type="ECO:0000256" key="7">
    <source>
        <dbReference type="ARBA" id="ARBA00023136"/>
    </source>
</evidence>
<dbReference type="Proteomes" id="UP000515847">
    <property type="component" value="Chromosome"/>
</dbReference>
<feature type="transmembrane region" description="Helical" evidence="8">
    <location>
        <begin position="168"/>
        <end position="190"/>
    </location>
</feature>
<keyword evidence="10" id="KW-1185">Reference proteome</keyword>
<evidence type="ECO:0000256" key="2">
    <source>
        <dbReference type="ARBA" id="ARBA00007998"/>
    </source>
</evidence>
<dbReference type="Gene3D" id="1.20.1740.10">
    <property type="entry name" value="Amino acid/polyamine transporter I"/>
    <property type="match status" value="1"/>
</dbReference>
<dbReference type="OrthoDB" id="1792020at2"/>
<dbReference type="GO" id="GO:0016020">
    <property type="term" value="C:membrane"/>
    <property type="evidence" value="ECO:0007669"/>
    <property type="project" value="UniProtKB-SubCell"/>
</dbReference>
<feature type="transmembrane region" description="Helical" evidence="8">
    <location>
        <begin position="71"/>
        <end position="97"/>
    </location>
</feature>
<evidence type="ECO:0000256" key="5">
    <source>
        <dbReference type="ARBA" id="ARBA00022692"/>
    </source>
</evidence>
<feature type="transmembrane region" description="Helical" evidence="8">
    <location>
        <begin position="117"/>
        <end position="135"/>
    </location>
</feature>
<name>A0A7G6E7R4_THEFR</name>
<dbReference type="PANTHER" id="PTHR34975">
    <property type="entry name" value="SPORE GERMINATION PROTEIN A2"/>
    <property type="match status" value="1"/>
</dbReference>
<evidence type="ECO:0000256" key="8">
    <source>
        <dbReference type="SAM" id="Phobius"/>
    </source>
</evidence>
<evidence type="ECO:0000256" key="4">
    <source>
        <dbReference type="ARBA" id="ARBA00022544"/>
    </source>
</evidence>
<keyword evidence="6 8" id="KW-1133">Transmembrane helix</keyword>
<gene>
    <name evidence="9" type="ORF">BR63_18710</name>
</gene>
<proteinExistence type="inferred from homology"/>
<feature type="transmembrane region" description="Helical" evidence="8">
    <location>
        <begin position="303"/>
        <end position="321"/>
    </location>
</feature>
<evidence type="ECO:0000256" key="6">
    <source>
        <dbReference type="ARBA" id="ARBA00022989"/>
    </source>
</evidence>